<evidence type="ECO:0000259" key="1">
    <source>
        <dbReference type="Pfam" id="PF04993"/>
    </source>
</evidence>
<dbReference type="RefSeq" id="WP_076602305.1">
    <property type="nucleotide sequence ID" value="NZ_FTMD01000007.1"/>
</dbReference>
<dbReference type="STRING" id="34027.SAMN05421829_1078"/>
<dbReference type="Proteomes" id="UP000186819">
    <property type="component" value="Unassembled WGS sequence"/>
</dbReference>
<dbReference type="AlphaFoldDB" id="A0A1N6VTE4"/>
<dbReference type="SUPFAM" id="SSF159894">
    <property type="entry name" value="YgaC/TfoX-N like"/>
    <property type="match status" value="1"/>
</dbReference>
<feature type="domain" description="TfoX N-terminal" evidence="1">
    <location>
        <begin position="15"/>
        <end position="102"/>
    </location>
</feature>
<name>A0A1N6VTE4_9RHOO</name>
<accession>A0A1N6VTE4</accession>
<dbReference type="OrthoDB" id="214902at2"/>
<dbReference type="EMBL" id="FTMD01000007">
    <property type="protein sequence ID" value="SIQ81045.1"/>
    <property type="molecule type" value="Genomic_DNA"/>
</dbReference>
<dbReference type="Gene3D" id="3.30.1460.30">
    <property type="entry name" value="YgaC/TfoX-N like chaperone"/>
    <property type="match status" value="1"/>
</dbReference>
<keyword evidence="3" id="KW-1185">Reference proteome</keyword>
<organism evidence="2 3">
    <name type="scientific">Aromatoleum tolulyticum</name>
    <dbReference type="NCBI Taxonomy" id="34027"/>
    <lineage>
        <taxon>Bacteria</taxon>
        <taxon>Pseudomonadati</taxon>
        <taxon>Pseudomonadota</taxon>
        <taxon>Betaproteobacteria</taxon>
        <taxon>Rhodocyclales</taxon>
        <taxon>Rhodocyclaceae</taxon>
        <taxon>Aromatoleum</taxon>
    </lineage>
</organism>
<sequence length="109" mass="12375">MAFDEGLAERLRDEFRERHDIAEKRMFGGLAFMLHGHMCVGIVDDTLVVRVGAERYEEALRRAHARPMDFTGRPLTGFVMVAPPGFESDADLSRWVSRALRFNASLPPK</sequence>
<dbReference type="Pfam" id="PF04993">
    <property type="entry name" value="TfoX_N"/>
    <property type="match status" value="1"/>
</dbReference>
<gene>
    <name evidence="2" type="ORF">SAMN05421829_1078</name>
</gene>
<evidence type="ECO:0000313" key="3">
    <source>
        <dbReference type="Proteomes" id="UP000186819"/>
    </source>
</evidence>
<proteinExistence type="predicted"/>
<protein>
    <submittedName>
        <fullName evidence="2">TfoX N-terminal domain-containing protein</fullName>
    </submittedName>
</protein>
<dbReference type="InterPro" id="IPR007076">
    <property type="entry name" value="TfoX_N"/>
</dbReference>
<reference evidence="3" key="1">
    <citation type="submission" date="2017-01" db="EMBL/GenBank/DDBJ databases">
        <authorList>
            <person name="Varghese N."/>
            <person name="Submissions S."/>
        </authorList>
    </citation>
    <scope>NUCLEOTIDE SEQUENCE [LARGE SCALE GENOMIC DNA]</scope>
    <source>
        <strain evidence="3">ATCC 51758</strain>
    </source>
</reference>
<evidence type="ECO:0000313" key="2">
    <source>
        <dbReference type="EMBL" id="SIQ81045.1"/>
    </source>
</evidence>